<sequence>MVLTDLHTSLQRSVSSCPIQMQVVYSGIHGSNRPHPPFIPYELNKCKSLSPCP</sequence>
<name>A0A0A9A7M5_ARUDO</name>
<dbReference type="EMBL" id="GBRH01250819">
    <property type="protein sequence ID" value="JAD47076.1"/>
    <property type="molecule type" value="Transcribed_RNA"/>
</dbReference>
<dbReference type="AlphaFoldDB" id="A0A0A9A7M5"/>
<organism evidence="1">
    <name type="scientific">Arundo donax</name>
    <name type="common">Giant reed</name>
    <name type="synonym">Donax arundinaceus</name>
    <dbReference type="NCBI Taxonomy" id="35708"/>
    <lineage>
        <taxon>Eukaryota</taxon>
        <taxon>Viridiplantae</taxon>
        <taxon>Streptophyta</taxon>
        <taxon>Embryophyta</taxon>
        <taxon>Tracheophyta</taxon>
        <taxon>Spermatophyta</taxon>
        <taxon>Magnoliopsida</taxon>
        <taxon>Liliopsida</taxon>
        <taxon>Poales</taxon>
        <taxon>Poaceae</taxon>
        <taxon>PACMAD clade</taxon>
        <taxon>Arundinoideae</taxon>
        <taxon>Arundineae</taxon>
        <taxon>Arundo</taxon>
    </lineage>
</organism>
<proteinExistence type="predicted"/>
<evidence type="ECO:0000313" key="1">
    <source>
        <dbReference type="EMBL" id="JAD47076.1"/>
    </source>
</evidence>
<reference evidence="1" key="2">
    <citation type="journal article" date="2015" name="Data Brief">
        <title>Shoot transcriptome of the giant reed, Arundo donax.</title>
        <authorList>
            <person name="Barrero R.A."/>
            <person name="Guerrero F.D."/>
            <person name="Moolhuijzen P."/>
            <person name="Goolsby J.A."/>
            <person name="Tidwell J."/>
            <person name="Bellgard S.E."/>
            <person name="Bellgard M.I."/>
        </authorList>
    </citation>
    <scope>NUCLEOTIDE SEQUENCE</scope>
    <source>
        <tissue evidence="1">Shoot tissue taken approximately 20 cm above the soil surface</tissue>
    </source>
</reference>
<reference evidence="1" key="1">
    <citation type="submission" date="2014-09" db="EMBL/GenBank/DDBJ databases">
        <authorList>
            <person name="Magalhaes I.L.F."/>
            <person name="Oliveira U."/>
            <person name="Santos F.R."/>
            <person name="Vidigal T.H.D.A."/>
            <person name="Brescovit A.D."/>
            <person name="Santos A.J."/>
        </authorList>
    </citation>
    <scope>NUCLEOTIDE SEQUENCE</scope>
    <source>
        <tissue evidence="1">Shoot tissue taken approximately 20 cm above the soil surface</tissue>
    </source>
</reference>
<protein>
    <submittedName>
        <fullName evidence="1">Uncharacterized protein</fullName>
    </submittedName>
</protein>
<accession>A0A0A9A7M5</accession>